<protein>
    <submittedName>
        <fullName evidence="2">Uncharacterized protein</fullName>
    </submittedName>
</protein>
<feature type="compositionally biased region" description="Polar residues" evidence="1">
    <location>
        <begin position="397"/>
        <end position="408"/>
    </location>
</feature>
<feature type="compositionally biased region" description="Polar residues" evidence="1">
    <location>
        <begin position="440"/>
        <end position="466"/>
    </location>
</feature>
<gene>
    <name evidence="2" type="ORF">P3T76_005068</name>
</gene>
<evidence type="ECO:0000313" key="3">
    <source>
        <dbReference type="Proteomes" id="UP001259832"/>
    </source>
</evidence>
<feature type="compositionally biased region" description="Polar residues" evidence="1">
    <location>
        <begin position="599"/>
        <end position="608"/>
    </location>
</feature>
<feature type="region of interest" description="Disordered" evidence="1">
    <location>
        <begin position="768"/>
        <end position="816"/>
    </location>
</feature>
<feature type="compositionally biased region" description="Polar residues" evidence="1">
    <location>
        <begin position="476"/>
        <end position="500"/>
    </location>
</feature>
<feature type="region of interest" description="Disordered" evidence="1">
    <location>
        <begin position="396"/>
        <end position="503"/>
    </location>
</feature>
<feature type="compositionally biased region" description="Basic and acidic residues" evidence="1">
    <location>
        <begin position="169"/>
        <end position="189"/>
    </location>
</feature>
<feature type="region of interest" description="Disordered" evidence="1">
    <location>
        <begin position="358"/>
        <end position="379"/>
    </location>
</feature>
<comment type="caution">
    <text evidence="2">The sequence shown here is derived from an EMBL/GenBank/DDBJ whole genome shotgun (WGS) entry which is preliminary data.</text>
</comment>
<organism evidence="2 3">
    <name type="scientific">Phytophthora citrophthora</name>
    <dbReference type="NCBI Taxonomy" id="4793"/>
    <lineage>
        <taxon>Eukaryota</taxon>
        <taxon>Sar</taxon>
        <taxon>Stramenopiles</taxon>
        <taxon>Oomycota</taxon>
        <taxon>Peronosporomycetes</taxon>
        <taxon>Peronosporales</taxon>
        <taxon>Peronosporaceae</taxon>
        <taxon>Phytophthora</taxon>
    </lineage>
</organism>
<feature type="compositionally biased region" description="Polar residues" evidence="1">
    <location>
        <begin position="147"/>
        <end position="161"/>
    </location>
</feature>
<dbReference type="EMBL" id="JASMQC010000007">
    <property type="protein sequence ID" value="KAK1943672.1"/>
    <property type="molecule type" value="Genomic_DNA"/>
</dbReference>
<evidence type="ECO:0000256" key="1">
    <source>
        <dbReference type="SAM" id="MobiDB-lite"/>
    </source>
</evidence>
<feature type="region of interest" description="Disordered" evidence="1">
    <location>
        <begin position="1"/>
        <end position="189"/>
    </location>
</feature>
<feature type="region of interest" description="Disordered" evidence="1">
    <location>
        <begin position="687"/>
        <end position="707"/>
    </location>
</feature>
<dbReference type="AlphaFoldDB" id="A0AAD9LQG1"/>
<sequence>MATPGSTRGGRRGRGRGAPTRQSKRLQGLPPEEQPDLDAIQKAAREKRKAAREKTAAESVNVPEPTVEYQPAEEPESQETPAVSGEQGSEDGPSEVGISGDEVTTAREGGDEVSEGGVDMVESPEVVDLCSESTTSGQSVDEVKSESGYSENHDPQSSSSEDAPMSDDTPIKSEDSLKIPSDESGRADSLDGERALKYVRREFRRWRNMDAGKIVPPSVEYVWPTTKPSADVFQKAAAATGDYIKWRCSSVFPEDTWISEFHVRRHGFGRIQDLSYVEIPMSTLTAPECAAILQTMLYEAGFEFQNLLPSWFQTQTSAVLESQVHSVATELQSRLAMELVEWATVTARLQVNRLPENIKQEDTTSRSEADSVLPDRDADLQGRQLIMRLRVTGLRVTHSSDGSSSDEPPQSKRLQQRPPRTQIPSTPSALSTPSLSSLPQYESRSGNTRSESENPMSEDQNSSQARMTDAPVPSVIGTSDDQSTGFQTSRGSSTDSSLMSVSRGAASHMPLSAGGLALVAQGTDVGRLVSGEGMGIHVTRTLLPVKPESENQAPVEGPSSDFSRHTPQVPPSSISSHSASHRSHRQSVNSEDLLKTPSRRLSSIASSRTKSEARSSQRSGPAQIELNVMRQQQEWQSRMEQAQMEFWARERLESMERDRRREQRDLEARREIQTLTDRLLKSENARLEAERRADDAEERRSLVSERKLRNRDAISELETLKSRQNSEIQRLESEFADRWRQREAEAEAERARANDEMKRDWISQMEALQQRMKDMEAERDREKESSQNMQTFPSWPAEKSSSNFVPSSRSAKGRSP</sequence>
<feature type="compositionally biased region" description="Basic and acidic residues" evidence="1">
    <location>
        <begin position="771"/>
        <end position="785"/>
    </location>
</feature>
<reference evidence="2" key="1">
    <citation type="submission" date="2023-08" db="EMBL/GenBank/DDBJ databases">
        <title>Reference Genome Resource for the Citrus Pathogen Phytophthora citrophthora.</title>
        <authorList>
            <person name="Moller H."/>
            <person name="Coetzee B."/>
            <person name="Rose L.J."/>
            <person name="Van Niekerk J.M."/>
        </authorList>
    </citation>
    <scope>NUCLEOTIDE SEQUENCE</scope>
    <source>
        <strain evidence="2">STE-U-9442</strain>
    </source>
</reference>
<accession>A0AAD9LQG1</accession>
<evidence type="ECO:0000313" key="2">
    <source>
        <dbReference type="EMBL" id="KAK1943672.1"/>
    </source>
</evidence>
<feature type="region of interest" description="Disordered" evidence="1">
    <location>
        <begin position="542"/>
        <end position="625"/>
    </location>
</feature>
<name>A0AAD9LQG1_9STRA</name>
<keyword evidence="3" id="KW-1185">Reference proteome</keyword>
<feature type="compositionally biased region" description="Low complexity" evidence="1">
    <location>
        <begin position="424"/>
        <end position="439"/>
    </location>
</feature>
<feature type="compositionally biased region" description="Polar residues" evidence="1">
    <location>
        <begin position="786"/>
        <end position="810"/>
    </location>
</feature>
<dbReference type="Proteomes" id="UP001259832">
    <property type="component" value="Unassembled WGS sequence"/>
</dbReference>
<proteinExistence type="predicted"/>